<dbReference type="EMBL" id="CM010717">
    <property type="protein sequence ID" value="RZC56207.1"/>
    <property type="molecule type" value="Genomic_DNA"/>
</dbReference>
<dbReference type="Gene3D" id="3.30.810.10">
    <property type="entry name" value="2-Layer Sandwich"/>
    <property type="match status" value="1"/>
</dbReference>
<dbReference type="PANTHER" id="PTHR45748:SF4">
    <property type="entry name" value="1-PHOSPHATIDYLINOSITOL-3-PHOSPHATE 5-KINASE FAB1D-RELATED"/>
    <property type="match status" value="1"/>
</dbReference>
<dbReference type="InterPro" id="IPR002498">
    <property type="entry name" value="PInositol-4-P-4/5-kinase_core"/>
</dbReference>
<dbReference type="GO" id="GO:0010008">
    <property type="term" value="C:endosome membrane"/>
    <property type="evidence" value="ECO:0007669"/>
    <property type="project" value="TreeGrafter"/>
</dbReference>
<dbReference type="Proteomes" id="UP000316621">
    <property type="component" value="Chromosome 3"/>
</dbReference>
<dbReference type="AlphaFoldDB" id="A0A4Y7J5V6"/>
<organism evidence="3 4">
    <name type="scientific">Papaver somniferum</name>
    <name type="common">Opium poppy</name>
    <dbReference type="NCBI Taxonomy" id="3469"/>
    <lineage>
        <taxon>Eukaryota</taxon>
        <taxon>Viridiplantae</taxon>
        <taxon>Streptophyta</taxon>
        <taxon>Embryophyta</taxon>
        <taxon>Tracheophyta</taxon>
        <taxon>Spermatophyta</taxon>
        <taxon>Magnoliopsida</taxon>
        <taxon>Ranunculales</taxon>
        <taxon>Papaveraceae</taxon>
        <taxon>Papaveroideae</taxon>
        <taxon>Papaver</taxon>
    </lineage>
</organism>
<dbReference type="InterPro" id="IPR027483">
    <property type="entry name" value="PInositol-4-P-4/5-kinase_C_sf"/>
</dbReference>
<protein>
    <recommendedName>
        <fullName evidence="2">PIPK domain-containing protein</fullName>
    </recommendedName>
</protein>
<dbReference type="GO" id="GO:0000285">
    <property type="term" value="F:1-phosphatidylinositol-3-phosphate 5-kinase activity"/>
    <property type="evidence" value="ECO:0007669"/>
    <property type="project" value="TreeGrafter"/>
</dbReference>
<evidence type="ECO:0000259" key="2">
    <source>
        <dbReference type="PROSITE" id="PS51455"/>
    </source>
</evidence>
<dbReference type="SUPFAM" id="SSF56104">
    <property type="entry name" value="SAICAR synthase-like"/>
    <property type="match status" value="1"/>
</dbReference>
<dbReference type="Gramene" id="RZC56207">
    <property type="protein sequence ID" value="RZC56207"/>
    <property type="gene ID" value="C5167_015064"/>
</dbReference>
<proteinExistence type="predicted"/>
<dbReference type="STRING" id="3469.A0A4Y7J5V6"/>
<dbReference type="GO" id="GO:0005524">
    <property type="term" value="F:ATP binding"/>
    <property type="evidence" value="ECO:0007669"/>
    <property type="project" value="UniProtKB-UniRule"/>
</dbReference>
<keyword evidence="1" id="KW-0808">Transferase</keyword>
<dbReference type="PANTHER" id="PTHR45748">
    <property type="entry name" value="1-PHOSPHATIDYLINOSITOL 3-PHOSPHATE 5-KINASE-RELATED"/>
    <property type="match status" value="1"/>
</dbReference>
<dbReference type="Pfam" id="PF01504">
    <property type="entry name" value="PIP5K"/>
    <property type="match status" value="1"/>
</dbReference>
<keyword evidence="1" id="KW-0067">ATP-binding</keyword>
<dbReference type="SMART" id="SM00330">
    <property type="entry name" value="PIPKc"/>
    <property type="match status" value="1"/>
</dbReference>
<evidence type="ECO:0000313" key="4">
    <source>
        <dbReference type="Proteomes" id="UP000316621"/>
    </source>
</evidence>
<keyword evidence="4" id="KW-1185">Reference proteome</keyword>
<keyword evidence="1" id="KW-0418">Kinase</keyword>
<name>A0A4Y7J5V6_PAPSO</name>
<evidence type="ECO:0000256" key="1">
    <source>
        <dbReference type="PROSITE-ProRule" id="PRU00781"/>
    </source>
</evidence>
<reference evidence="3 4" key="1">
    <citation type="journal article" date="2018" name="Science">
        <title>The opium poppy genome and morphinan production.</title>
        <authorList>
            <person name="Guo L."/>
            <person name="Winzer T."/>
            <person name="Yang X."/>
            <person name="Li Y."/>
            <person name="Ning Z."/>
            <person name="He Z."/>
            <person name="Teodor R."/>
            <person name="Lu Y."/>
            <person name="Bowser T.A."/>
            <person name="Graham I.A."/>
            <person name="Ye K."/>
        </authorList>
    </citation>
    <scope>NUCLEOTIDE SEQUENCE [LARGE SCALE GENOMIC DNA]</scope>
    <source>
        <strain evidence="4">cv. HN1</strain>
        <tissue evidence="3">Leaves</tissue>
    </source>
</reference>
<dbReference type="InterPro" id="IPR027484">
    <property type="entry name" value="PInositol-4-P-5-kinase_N"/>
</dbReference>
<gene>
    <name evidence="3" type="ORF">C5167_015064</name>
</gene>
<dbReference type="PROSITE" id="PS51455">
    <property type="entry name" value="PIPK"/>
    <property type="match status" value="1"/>
</dbReference>
<keyword evidence="1" id="KW-0547">Nucleotide-binding</keyword>
<evidence type="ECO:0000313" key="3">
    <source>
        <dbReference type="EMBL" id="RZC56207.1"/>
    </source>
</evidence>
<dbReference type="Gene3D" id="3.30.800.10">
    <property type="entry name" value="Phosphatidylinositol Phosphate Kinase II Beta"/>
    <property type="match status" value="1"/>
</dbReference>
<dbReference type="GO" id="GO:0046854">
    <property type="term" value="P:phosphatidylinositol phosphate biosynthetic process"/>
    <property type="evidence" value="ECO:0007669"/>
    <property type="project" value="TreeGrafter"/>
</dbReference>
<sequence length="160" mass="18385">MFVMTKDERLIVKQIHKIEFDSFMECAPRYFGYISKCLSSSHHSCLAKILGIYKVTERQGERRKNRECLLIVMENILFGRNVVRSYDLKGTQFSRYTPNADGREVGLDGNYVEDNHISPLLLSINSKQDLLQAILADTQFLASINVMDYSLLLGVDDQKK</sequence>
<accession>A0A4Y7J5V6</accession>
<feature type="domain" description="PIPK" evidence="2">
    <location>
        <begin position="1"/>
        <end position="160"/>
    </location>
</feature>
<dbReference type="OMA" id="FMECAPR"/>